<feature type="domain" description="Dynein heavy chain hydrolytic ATP-binding dynein motor region" evidence="16">
    <location>
        <begin position="85"/>
        <end position="210"/>
    </location>
</feature>
<reference evidence="22" key="1">
    <citation type="submission" date="2022-01" db="EMBL/GenBank/DDBJ databases">
        <authorList>
            <person name="King R."/>
        </authorList>
    </citation>
    <scope>NUCLEOTIDE SEQUENCE</scope>
</reference>
<dbReference type="GO" id="GO:0007018">
    <property type="term" value="P:microtubule-based movement"/>
    <property type="evidence" value="ECO:0007669"/>
    <property type="project" value="InterPro"/>
</dbReference>
<dbReference type="Gene3D" id="1.20.58.1120">
    <property type="match status" value="1"/>
</dbReference>
<evidence type="ECO:0000256" key="14">
    <source>
        <dbReference type="PROSITE-ProRule" id="PRU00182"/>
    </source>
</evidence>
<dbReference type="GO" id="GO:0005524">
    <property type="term" value="F:ATP binding"/>
    <property type="evidence" value="ECO:0007669"/>
    <property type="project" value="UniProtKB-KW"/>
</dbReference>
<keyword evidence="11" id="KW-0505">Motor protein</keyword>
<keyword evidence="4" id="KW-0493">Microtubule</keyword>
<evidence type="ECO:0000256" key="7">
    <source>
        <dbReference type="ARBA" id="ARBA00022840"/>
    </source>
</evidence>
<keyword evidence="6" id="KW-0547">Nucleotide-binding</keyword>
<dbReference type="GO" id="GO:0051959">
    <property type="term" value="F:dynein light intermediate chain binding"/>
    <property type="evidence" value="ECO:0007669"/>
    <property type="project" value="InterPro"/>
</dbReference>
<comment type="similarity">
    <text evidence="2">Belongs to the dynein heavy chain family.</text>
</comment>
<dbReference type="InterPro" id="IPR035699">
    <property type="entry name" value="AAA_6"/>
</dbReference>
<feature type="domain" description="Dynein heavy chain AAA 5 extension" evidence="20">
    <location>
        <begin position="349"/>
        <end position="474"/>
    </location>
</feature>
<evidence type="ECO:0008006" key="24">
    <source>
        <dbReference type="Google" id="ProtNLM"/>
    </source>
</evidence>
<dbReference type="InterPro" id="IPR026983">
    <property type="entry name" value="DHC"/>
</dbReference>
<evidence type="ECO:0000259" key="17">
    <source>
        <dbReference type="Pfam" id="PF12777"/>
    </source>
</evidence>
<dbReference type="Pfam" id="PF17852">
    <property type="entry name" value="Dynein_AAA_lid"/>
    <property type="match status" value="1"/>
</dbReference>
<dbReference type="InterPro" id="IPR024743">
    <property type="entry name" value="Dynein_HC_stalk"/>
</dbReference>
<dbReference type="Proteomes" id="UP001153737">
    <property type="component" value="Chromosome 5"/>
</dbReference>
<dbReference type="Pfam" id="PF12777">
    <property type="entry name" value="MT"/>
    <property type="match status" value="1"/>
</dbReference>
<dbReference type="InterPro" id="IPR024317">
    <property type="entry name" value="Dynein_heavy_chain_D4_dom"/>
</dbReference>
<evidence type="ECO:0000256" key="9">
    <source>
        <dbReference type="ARBA" id="ARBA00023054"/>
    </source>
</evidence>
<protein>
    <recommendedName>
        <fullName evidence="24">Dynein heavy chain</fullName>
    </recommendedName>
</protein>
<dbReference type="EMBL" id="OU896711">
    <property type="protein sequence ID" value="CAH1171355.1"/>
    <property type="molecule type" value="Genomic_DNA"/>
</dbReference>
<dbReference type="FunFam" id="3.40.50.300:FF:000049">
    <property type="entry name" value="Dynein, axonemal, heavy chain 5"/>
    <property type="match status" value="1"/>
</dbReference>
<dbReference type="InterPro" id="IPR035706">
    <property type="entry name" value="AAA_9"/>
</dbReference>
<feature type="domain" description="Dynein heavy chain coiled coil stalk" evidence="17">
    <location>
        <begin position="1114"/>
        <end position="1459"/>
    </location>
</feature>
<dbReference type="SUPFAM" id="SSF90257">
    <property type="entry name" value="Myosin rod fragments"/>
    <property type="match status" value="1"/>
</dbReference>
<gene>
    <name evidence="22" type="ORF">PHAECO_LOCUS9122</name>
</gene>
<keyword evidence="3" id="KW-0963">Cytoplasm</keyword>
<dbReference type="Pfam" id="PF12774">
    <property type="entry name" value="AAA_6"/>
    <property type="match status" value="2"/>
</dbReference>
<keyword evidence="8" id="KW-0243">Dynein</keyword>
<dbReference type="Pfam" id="PF17857">
    <property type="entry name" value="AAA_lid_1"/>
    <property type="match status" value="1"/>
</dbReference>
<dbReference type="Gene3D" id="1.20.920.20">
    <property type="match status" value="1"/>
</dbReference>
<keyword evidence="13" id="KW-0966">Cell projection</keyword>
<feature type="domain" description="Dynein heavy chain hydrolytic ATP-binding dynein motor region" evidence="16">
    <location>
        <begin position="211"/>
        <end position="299"/>
    </location>
</feature>
<evidence type="ECO:0000256" key="2">
    <source>
        <dbReference type="ARBA" id="ARBA00008887"/>
    </source>
</evidence>
<evidence type="ECO:0000259" key="21">
    <source>
        <dbReference type="Pfam" id="PF17857"/>
    </source>
</evidence>
<dbReference type="Pfam" id="PF12780">
    <property type="entry name" value="AAA_8"/>
    <property type="match status" value="1"/>
</dbReference>
<evidence type="ECO:0000256" key="4">
    <source>
        <dbReference type="ARBA" id="ARBA00022701"/>
    </source>
</evidence>
<keyword evidence="9 15" id="KW-0175">Coiled coil</keyword>
<dbReference type="Gene3D" id="1.10.472.130">
    <property type="match status" value="1"/>
</dbReference>
<evidence type="ECO:0000256" key="11">
    <source>
        <dbReference type="ARBA" id="ARBA00023175"/>
    </source>
</evidence>
<evidence type="ECO:0000256" key="8">
    <source>
        <dbReference type="ARBA" id="ARBA00023017"/>
    </source>
</evidence>
<keyword evidence="7" id="KW-0067">ATP-binding</keyword>
<dbReference type="PROSITE" id="PS50889">
    <property type="entry name" value="S4"/>
    <property type="match status" value="1"/>
</dbReference>
<dbReference type="GO" id="GO:0005874">
    <property type="term" value="C:microtubule"/>
    <property type="evidence" value="ECO:0007669"/>
    <property type="project" value="UniProtKB-KW"/>
</dbReference>
<dbReference type="FunFam" id="1.20.920.20:FF:000004">
    <property type="entry name" value="Dynein axonemal heavy chain 5"/>
    <property type="match status" value="1"/>
</dbReference>
<comment type="subcellular location">
    <subcellularLocation>
        <location evidence="1">Cytoplasm</location>
        <location evidence="1">Cytoskeleton</location>
        <location evidence="1">Cilium axoneme</location>
    </subcellularLocation>
</comment>
<dbReference type="GO" id="GO:0005858">
    <property type="term" value="C:axonemal dynein complex"/>
    <property type="evidence" value="ECO:0007669"/>
    <property type="project" value="TreeGrafter"/>
</dbReference>
<evidence type="ECO:0000256" key="13">
    <source>
        <dbReference type="ARBA" id="ARBA00023273"/>
    </source>
</evidence>
<evidence type="ECO:0000256" key="5">
    <source>
        <dbReference type="ARBA" id="ARBA00022737"/>
    </source>
</evidence>
<dbReference type="Pfam" id="PF12781">
    <property type="entry name" value="AAA_9"/>
    <property type="match status" value="1"/>
</dbReference>
<organism evidence="22 23">
    <name type="scientific">Phaedon cochleariae</name>
    <name type="common">Mustard beetle</name>
    <dbReference type="NCBI Taxonomy" id="80249"/>
    <lineage>
        <taxon>Eukaryota</taxon>
        <taxon>Metazoa</taxon>
        <taxon>Ecdysozoa</taxon>
        <taxon>Arthropoda</taxon>
        <taxon>Hexapoda</taxon>
        <taxon>Insecta</taxon>
        <taxon>Pterygota</taxon>
        <taxon>Neoptera</taxon>
        <taxon>Endopterygota</taxon>
        <taxon>Coleoptera</taxon>
        <taxon>Polyphaga</taxon>
        <taxon>Cucujiformia</taxon>
        <taxon>Chrysomeloidea</taxon>
        <taxon>Chrysomelidae</taxon>
        <taxon>Chrysomelinae</taxon>
        <taxon>Chrysomelini</taxon>
        <taxon>Phaedon</taxon>
    </lineage>
</organism>
<sequence length="1678" mass="190200">MINDANFHLLQFLDKMPAQVGLLGLQMIWTRDAELALMQARHDKKVMPDTNNKFLELLNTLIDQTTRDLTKIERTKFETLITIHNEYLGCTDRLVITPLTDRCYITLAQALSMSMGGAPCGPAGTGKTETVKDMGKTLAKYVVVFNCSDQMDYRGLGRIYKGLAQSGAWGCFDEFNRIELPVLSVAAQQVAVVLASKKEKKKSFQFTDGDIIEILGAAKRVNTKDTESTIVMRVLRDMNLSKLIDEDEPLFMSLVADLFPNQALEKTAYPELEDAIVAQVEEAGLVNHPSWSLKLIQIIFEPHNIDNASPATVSRNGMVYMSSSGLTWRPVIKAWLKSRSPREQEVFYTLFDDSFPKMYSWGTQNLSLVIEILQLEEEISAARSDAGDMDDDLVEETEKVEEKQILTSEHLGKLYVFALVWSMGAYLETDDRLKFDQYVKESLGVLDLPVNDRKNPNAIFDYVVNPEGEWVLWSSMVTNYVYPETATPEFATILVPISDNVRINFLIDTIAKQEKAVLLIGEQGTAKTVMMKSYMKKANAEFQKTIESYVEKRMGNTFGPPNGKKMIVFIDDINLPEINCWGDQITNEIVRQTMDMGGFYSLEKPGEFITINDVQFVGAMGQPGGGRNDIPSRLKRQFCIFNCPLPTDVSIDKIFGVIAQGHYNVKRGFALEVRNLIKKLIPLTRVLWKNTRAQLLPTPAKFHYVFSLRDLSRIWQGMVGTLSTVIESEACMMVLWKHECSRVFSDRFTIEADKEWFNQELLDLVEANLGREVREKTEPSPVFVDFMRDAPEPTGEEGEDADMELPKVYEPVADESELRERLDMFLAQFNEMVRGSGMDLVFFPDAMLHLVKISRVIRHPRGNVMLVGVGGSGKQSLTKLSSFIAGYKTFQIALTRSYNIANFLEDLKVLYRSCGCQGKGTTFIFTDLDIKEEGFLEYLNNILSSGVISNLFTKDDQAEIIQELTPIMKRENPKRTLNQEVIMEYFMNRSCQNLHVVFCFSPVGEKFRNRALRFPALISGCTIDWFQPWPKDALVAVAEHFLTDFQIACTEQVKQELVSALGSIQDVVSETSVEYFQRFRRATHVTPKSYLNFIAGYKSIYKNTQKELSDGVLRMDTGLEKLAEASSSVLILKKELALMEKELAEASERAERVLTEVTERAMQAEIVKNQVQKVKEKAEILVTSIAAEKAKAEEKLEAAKPALEEAEAALNTIKPAHIATVRKLGRPPHLIMRIMDCVLILFQRRLQQPVPDPATACPKPSWAESLKMMASTTFLLQLQNYPKDIINNEMVELLAPYFEMEDYNMDTAKRVCGDVAGLLSWTKAMAFFHSVNREVLPLKANLTMQEARLKVAMEDLAAAEQQLEDREQSLREVKEQYDSAVTEKRRLTEAANSCLRKMNTATALINGLGGEKVRWTQQSKEFKEQLGRLVGDVLLATGFLSYCGPYNQEFRANLVKTWMDILLSRSIPYTVNLNIISMLVENAVVSEWTLQGLPNDELSVQNALIVTKSRSYPLLIDPQAQGKMWIKNKEANNNLQITSLNHKYFRTHLEDCLSLGRPLLIEDIDVDLDPVLDNVLEKNFIKSGSIEKVIVGDKECDVMKNFMLYITTKLPNPPYSPEISAKTSIIDFTIMEKAINIELMEYLEHSGIINDRQYGFRHQRSTGDLLVYVSHIWQQSIE</sequence>
<evidence type="ECO:0000256" key="15">
    <source>
        <dbReference type="SAM" id="Coils"/>
    </source>
</evidence>
<accession>A0A9P0GVE0</accession>
<feature type="coiled-coil region" evidence="15">
    <location>
        <begin position="1342"/>
        <end position="1390"/>
    </location>
</feature>
<evidence type="ECO:0000256" key="3">
    <source>
        <dbReference type="ARBA" id="ARBA00022490"/>
    </source>
</evidence>
<dbReference type="PANTHER" id="PTHR46532">
    <property type="entry name" value="MALE FERTILITY FACTOR KL5"/>
    <property type="match status" value="1"/>
</dbReference>
<keyword evidence="10" id="KW-0969">Cilium</keyword>
<dbReference type="Gene3D" id="3.40.50.300">
    <property type="entry name" value="P-loop containing nucleotide triphosphate hydrolases"/>
    <property type="match status" value="4"/>
</dbReference>
<feature type="domain" description="Dynein heavy chain 3 AAA+ lid" evidence="21">
    <location>
        <begin position="683"/>
        <end position="759"/>
    </location>
</feature>
<dbReference type="FunFam" id="3.40.50.300:FF:002141">
    <property type="entry name" value="Dynein heavy chain"/>
    <property type="match status" value="1"/>
</dbReference>
<dbReference type="PANTHER" id="PTHR46532:SF4">
    <property type="entry name" value="AAA+ ATPASE DOMAIN-CONTAINING PROTEIN"/>
    <property type="match status" value="1"/>
</dbReference>
<reference evidence="22" key="2">
    <citation type="submission" date="2022-10" db="EMBL/GenBank/DDBJ databases">
        <authorList>
            <consortium name="ENA_rothamsted_submissions"/>
            <consortium name="culmorum"/>
            <person name="King R."/>
        </authorList>
    </citation>
    <scope>NUCLEOTIDE SEQUENCE</scope>
</reference>
<dbReference type="GO" id="GO:0045505">
    <property type="term" value="F:dynein intermediate chain binding"/>
    <property type="evidence" value="ECO:0007669"/>
    <property type="project" value="InterPro"/>
</dbReference>
<evidence type="ECO:0000256" key="6">
    <source>
        <dbReference type="ARBA" id="ARBA00022741"/>
    </source>
</evidence>
<dbReference type="GO" id="GO:0003723">
    <property type="term" value="F:RNA binding"/>
    <property type="evidence" value="ECO:0007669"/>
    <property type="project" value="UniProtKB-KW"/>
</dbReference>
<evidence type="ECO:0000259" key="19">
    <source>
        <dbReference type="Pfam" id="PF12781"/>
    </source>
</evidence>
<dbReference type="SUPFAM" id="SSF52540">
    <property type="entry name" value="P-loop containing nucleoside triphosphate hydrolases"/>
    <property type="match status" value="3"/>
</dbReference>
<dbReference type="Gene3D" id="1.20.920.30">
    <property type="match status" value="1"/>
</dbReference>
<keyword evidence="23" id="KW-1185">Reference proteome</keyword>
<keyword evidence="12" id="KW-0206">Cytoskeleton</keyword>
<evidence type="ECO:0000259" key="18">
    <source>
        <dbReference type="Pfam" id="PF12780"/>
    </source>
</evidence>
<dbReference type="FunFam" id="1.20.920.30:FF:000004">
    <property type="entry name" value="Dynein axonemal heavy chain 5"/>
    <property type="match status" value="1"/>
</dbReference>
<feature type="coiled-coil region" evidence="15">
    <location>
        <begin position="1122"/>
        <end position="1209"/>
    </location>
</feature>
<evidence type="ECO:0000259" key="20">
    <source>
        <dbReference type="Pfam" id="PF17852"/>
    </source>
</evidence>
<name>A0A9P0GVE0_PHACE</name>
<dbReference type="FunFam" id="3.40.50.300:FF:000063">
    <property type="entry name" value="dynein heavy chain 6, axonemal"/>
    <property type="match status" value="1"/>
</dbReference>
<keyword evidence="5" id="KW-0677">Repeat</keyword>
<feature type="domain" description="Dynein heavy chain AAA module D4" evidence="18">
    <location>
        <begin position="838"/>
        <end position="1100"/>
    </location>
</feature>
<evidence type="ECO:0000313" key="23">
    <source>
        <dbReference type="Proteomes" id="UP001153737"/>
    </source>
</evidence>
<proteinExistence type="inferred from homology"/>
<evidence type="ECO:0000313" key="22">
    <source>
        <dbReference type="EMBL" id="CAH1171355.1"/>
    </source>
</evidence>
<dbReference type="InterPro" id="IPR027417">
    <property type="entry name" value="P-loop_NTPase"/>
</dbReference>
<evidence type="ECO:0000259" key="16">
    <source>
        <dbReference type="Pfam" id="PF12774"/>
    </source>
</evidence>
<dbReference type="InterPro" id="IPR041466">
    <property type="entry name" value="Dynein_AAA5_ext"/>
</dbReference>
<feature type="domain" description="Dynein heavy chain ATP-binding dynein motor region" evidence="19">
    <location>
        <begin position="1487"/>
        <end position="1640"/>
    </location>
</feature>
<evidence type="ECO:0000256" key="12">
    <source>
        <dbReference type="ARBA" id="ARBA00023212"/>
    </source>
</evidence>
<evidence type="ECO:0000256" key="1">
    <source>
        <dbReference type="ARBA" id="ARBA00004430"/>
    </source>
</evidence>
<keyword evidence="14" id="KW-0694">RNA-binding</keyword>
<dbReference type="Pfam" id="PF12775">
    <property type="entry name" value="AAA_7"/>
    <property type="match status" value="1"/>
</dbReference>
<evidence type="ECO:0000256" key="10">
    <source>
        <dbReference type="ARBA" id="ARBA00023069"/>
    </source>
</evidence>
<dbReference type="InterPro" id="IPR041589">
    <property type="entry name" value="DNAH3_AAA_lid_1"/>
</dbReference>